<dbReference type="Proteomes" id="UP000615446">
    <property type="component" value="Unassembled WGS sequence"/>
</dbReference>
<evidence type="ECO:0000313" key="2">
    <source>
        <dbReference type="EMBL" id="GET04850.1"/>
    </source>
</evidence>
<gene>
    <name evidence="2" type="ORF">RCL2_003114300</name>
    <name evidence="1" type="ORF">RclHR1_03520005</name>
</gene>
<dbReference type="PANTHER" id="PTHR31424:SF5">
    <property type="entry name" value="APPLE DOMAIN-CONTAINING PROTEIN"/>
    <property type="match status" value="1"/>
</dbReference>
<dbReference type="Proteomes" id="UP000247702">
    <property type="component" value="Unassembled WGS sequence"/>
</dbReference>
<proteinExistence type="predicted"/>
<sequence>MIPLTLVDLLQPTVFKPISEEPDVTDNTIIMNILESVGKDGQQRITNILNYIVLFYIKQNILIPGRSTLHIQISGDGRNVGQKVKHVMLTMALLNDIDGLQKPDNHYTLVLYPGAKIYESLKNALAPLISDLVILKEKGFNQINDHYWSVELYFNSDWKFLSIYLGIKSANTLHFCLWCNCSKDEINITSKKINKSIDNIKLNYNQINDYGGLMLSDLCYDTVNEEVWKEKILLEMQRLKISFQFWYERNSNNLSHTLLMSPNKLKVLRELDLTTIFQSRTQAIQIHALWDQFHDLYYLI</sequence>
<accession>A0A2Z6RAN4</accession>
<dbReference type="PANTHER" id="PTHR31424">
    <property type="entry name" value="PROTEIN CBG23806"/>
    <property type="match status" value="1"/>
</dbReference>
<dbReference type="EMBL" id="BLAL01000357">
    <property type="protein sequence ID" value="GET04850.1"/>
    <property type="molecule type" value="Genomic_DNA"/>
</dbReference>
<reference evidence="2" key="2">
    <citation type="submission" date="2019-10" db="EMBL/GenBank/DDBJ databases">
        <title>Conservation and host-specific expression of non-tandemly repeated heterogenous ribosome RNA gene in arbuscular mycorrhizal fungi.</title>
        <authorList>
            <person name="Maeda T."/>
            <person name="Kobayashi Y."/>
            <person name="Nakagawa T."/>
            <person name="Ezawa T."/>
            <person name="Yamaguchi K."/>
            <person name="Bino T."/>
            <person name="Nishimoto Y."/>
            <person name="Shigenobu S."/>
            <person name="Kawaguchi M."/>
        </authorList>
    </citation>
    <scope>NUCLEOTIDE SEQUENCE</scope>
    <source>
        <strain evidence="2">HR1</strain>
    </source>
</reference>
<keyword evidence="3" id="KW-1185">Reference proteome</keyword>
<organism evidence="1 3">
    <name type="scientific">Rhizophagus clarus</name>
    <dbReference type="NCBI Taxonomy" id="94130"/>
    <lineage>
        <taxon>Eukaryota</taxon>
        <taxon>Fungi</taxon>
        <taxon>Fungi incertae sedis</taxon>
        <taxon>Mucoromycota</taxon>
        <taxon>Glomeromycotina</taxon>
        <taxon>Glomeromycetes</taxon>
        <taxon>Glomerales</taxon>
        <taxon>Glomeraceae</taxon>
        <taxon>Rhizophagus</taxon>
    </lineage>
</organism>
<comment type="caution">
    <text evidence="1">The sequence shown here is derived from an EMBL/GenBank/DDBJ whole genome shotgun (WGS) entry which is preliminary data.</text>
</comment>
<reference evidence="1 3" key="1">
    <citation type="submission" date="2017-11" db="EMBL/GenBank/DDBJ databases">
        <title>The genome of Rhizophagus clarus HR1 reveals common genetic basis of auxotrophy among arbuscular mycorrhizal fungi.</title>
        <authorList>
            <person name="Kobayashi Y."/>
        </authorList>
    </citation>
    <scope>NUCLEOTIDE SEQUENCE [LARGE SCALE GENOMIC DNA]</scope>
    <source>
        <strain evidence="1 3">HR1</strain>
    </source>
</reference>
<evidence type="ECO:0000313" key="1">
    <source>
        <dbReference type="EMBL" id="GBB99425.1"/>
    </source>
</evidence>
<evidence type="ECO:0000313" key="3">
    <source>
        <dbReference type="Proteomes" id="UP000247702"/>
    </source>
</evidence>
<dbReference type="OrthoDB" id="2433592at2759"/>
<name>A0A2Z6RAN4_9GLOM</name>
<protein>
    <submittedName>
        <fullName evidence="1">Uncharacterized protein</fullName>
    </submittedName>
</protein>
<dbReference type="AlphaFoldDB" id="A0A2Z6RAN4"/>
<dbReference type="EMBL" id="BEXD01002802">
    <property type="protein sequence ID" value="GBB99425.1"/>
    <property type="molecule type" value="Genomic_DNA"/>
</dbReference>